<evidence type="ECO:0000256" key="2">
    <source>
        <dbReference type="ARBA" id="ARBA00023125"/>
    </source>
</evidence>
<evidence type="ECO:0000259" key="5">
    <source>
        <dbReference type="PROSITE" id="PS50977"/>
    </source>
</evidence>
<name>A0ABP9FV23_9MICC</name>
<evidence type="ECO:0000256" key="1">
    <source>
        <dbReference type="ARBA" id="ARBA00023015"/>
    </source>
</evidence>
<keyword evidence="1" id="KW-0805">Transcription regulation</keyword>
<dbReference type="InterPro" id="IPR001647">
    <property type="entry name" value="HTH_TetR"/>
</dbReference>
<keyword evidence="2 4" id="KW-0238">DNA-binding</keyword>
<dbReference type="PROSITE" id="PS01081">
    <property type="entry name" value="HTH_TETR_1"/>
    <property type="match status" value="1"/>
</dbReference>
<keyword evidence="3" id="KW-0804">Transcription</keyword>
<accession>A0ABP9FV23</accession>
<dbReference type="PRINTS" id="PR00455">
    <property type="entry name" value="HTHTETR"/>
</dbReference>
<evidence type="ECO:0000256" key="3">
    <source>
        <dbReference type="ARBA" id="ARBA00023163"/>
    </source>
</evidence>
<dbReference type="InterPro" id="IPR009057">
    <property type="entry name" value="Homeodomain-like_sf"/>
</dbReference>
<organism evidence="6 7">
    <name type="scientific">Nesterenkonia rhizosphaerae</name>
    <dbReference type="NCBI Taxonomy" id="1348272"/>
    <lineage>
        <taxon>Bacteria</taxon>
        <taxon>Bacillati</taxon>
        <taxon>Actinomycetota</taxon>
        <taxon>Actinomycetes</taxon>
        <taxon>Micrococcales</taxon>
        <taxon>Micrococcaceae</taxon>
        <taxon>Nesterenkonia</taxon>
    </lineage>
</organism>
<dbReference type="RefSeq" id="WP_345477210.1">
    <property type="nucleotide sequence ID" value="NZ_BAABLW010000007.1"/>
</dbReference>
<dbReference type="Proteomes" id="UP001500368">
    <property type="component" value="Unassembled WGS sequence"/>
</dbReference>
<gene>
    <name evidence="6" type="ORF">GCM10025790_12490</name>
</gene>
<dbReference type="SUPFAM" id="SSF46689">
    <property type="entry name" value="Homeodomain-like"/>
    <property type="match status" value="1"/>
</dbReference>
<keyword evidence="7" id="KW-1185">Reference proteome</keyword>
<dbReference type="PANTHER" id="PTHR30055:SF234">
    <property type="entry name" value="HTH-TYPE TRANSCRIPTIONAL REGULATOR BETI"/>
    <property type="match status" value="1"/>
</dbReference>
<dbReference type="Pfam" id="PF21351">
    <property type="entry name" value="TetR_C_41"/>
    <property type="match status" value="1"/>
</dbReference>
<proteinExistence type="predicted"/>
<evidence type="ECO:0000256" key="4">
    <source>
        <dbReference type="PROSITE-ProRule" id="PRU00335"/>
    </source>
</evidence>
<dbReference type="InterPro" id="IPR023772">
    <property type="entry name" value="DNA-bd_HTH_TetR-type_CS"/>
</dbReference>
<dbReference type="Pfam" id="PF00440">
    <property type="entry name" value="TetR_N"/>
    <property type="match status" value="1"/>
</dbReference>
<evidence type="ECO:0000313" key="6">
    <source>
        <dbReference type="EMBL" id="GAA4918393.1"/>
    </source>
</evidence>
<dbReference type="PANTHER" id="PTHR30055">
    <property type="entry name" value="HTH-TYPE TRANSCRIPTIONAL REGULATOR RUTR"/>
    <property type="match status" value="1"/>
</dbReference>
<feature type="domain" description="HTH tetR-type" evidence="5">
    <location>
        <begin position="10"/>
        <end position="70"/>
    </location>
</feature>
<dbReference type="Gene3D" id="1.10.357.10">
    <property type="entry name" value="Tetracycline Repressor, domain 2"/>
    <property type="match status" value="1"/>
</dbReference>
<reference evidence="7" key="1">
    <citation type="journal article" date="2019" name="Int. J. Syst. Evol. Microbiol.">
        <title>The Global Catalogue of Microorganisms (GCM) 10K type strain sequencing project: providing services to taxonomists for standard genome sequencing and annotation.</title>
        <authorList>
            <consortium name="The Broad Institute Genomics Platform"/>
            <consortium name="The Broad Institute Genome Sequencing Center for Infectious Disease"/>
            <person name="Wu L."/>
            <person name="Ma J."/>
        </authorList>
    </citation>
    <scope>NUCLEOTIDE SEQUENCE [LARGE SCALE GENOMIC DNA]</scope>
    <source>
        <strain evidence="7">JCM 19129</strain>
    </source>
</reference>
<dbReference type="PROSITE" id="PS50977">
    <property type="entry name" value="HTH_TETR_2"/>
    <property type="match status" value="1"/>
</dbReference>
<feature type="DNA-binding region" description="H-T-H motif" evidence="4">
    <location>
        <begin position="33"/>
        <end position="52"/>
    </location>
</feature>
<dbReference type="InterPro" id="IPR049484">
    <property type="entry name" value="Rv0078-like_C"/>
</dbReference>
<sequence length="199" mass="20868">MPRASAASAAQTAQNVLGAATELFASFGFNEVSVDDVAEASGVTRGAVYHHFRSKQGLFREVAARLQSTVASAVVESAEKVEGDASDQFRAGAHAFLDAITTGAAVRILLVDAPSVIGWQEWRRLDEANSVTHLRESLAEVGVPAELLGAATAQLSGAMNEAALWVAQHADPAGARRQAHTVLDRLIANVLQLGQSAEL</sequence>
<dbReference type="EMBL" id="BAABLW010000007">
    <property type="protein sequence ID" value="GAA4918393.1"/>
    <property type="molecule type" value="Genomic_DNA"/>
</dbReference>
<comment type="caution">
    <text evidence="6">The sequence shown here is derived from an EMBL/GenBank/DDBJ whole genome shotgun (WGS) entry which is preliminary data.</text>
</comment>
<dbReference type="InterPro" id="IPR050109">
    <property type="entry name" value="HTH-type_TetR-like_transc_reg"/>
</dbReference>
<protein>
    <submittedName>
        <fullName evidence="6">TetR/AcrR family transcriptional regulator</fullName>
    </submittedName>
</protein>
<evidence type="ECO:0000313" key="7">
    <source>
        <dbReference type="Proteomes" id="UP001500368"/>
    </source>
</evidence>